<evidence type="ECO:0000313" key="1">
    <source>
        <dbReference type="EMBL" id="KAK3593532.1"/>
    </source>
</evidence>
<protein>
    <submittedName>
        <fullName evidence="1">Uncharacterized protein</fullName>
    </submittedName>
</protein>
<organism evidence="1 2">
    <name type="scientific">Potamilus streckersoni</name>
    <dbReference type="NCBI Taxonomy" id="2493646"/>
    <lineage>
        <taxon>Eukaryota</taxon>
        <taxon>Metazoa</taxon>
        <taxon>Spiralia</taxon>
        <taxon>Lophotrochozoa</taxon>
        <taxon>Mollusca</taxon>
        <taxon>Bivalvia</taxon>
        <taxon>Autobranchia</taxon>
        <taxon>Heteroconchia</taxon>
        <taxon>Palaeoheterodonta</taxon>
        <taxon>Unionida</taxon>
        <taxon>Unionoidea</taxon>
        <taxon>Unionidae</taxon>
        <taxon>Ambleminae</taxon>
        <taxon>Lampsilini</taxon>
        <taxon>Potamilus</taxon>
    </lineage>
</organism>
<reference evidence="1" key="3">
    <citation type="submission" date="2023-05" db="EMBL/GenBank/DDBJ databases">
        <authorList>
            <person name="Smith C.H."/>
        </authorList>
    </citation>
    <scope>NUCLEOTIDE SEQUENCE</scope>
    <source>
        <strain evidence="1">CHS0354</strain>
        <tissue evidence="1">Mantle</tissue>
    </source>
</reference>
<gene>
    <name evidence="1" type="ORF">CHS0354_018610</name>
</gene>
<proteinExistence type="predicted"/>
<dbReference type="AlphaFoldDB" id="A0AAE0SKH8"/>
<reference evidence="1" key="1">
    <citation type="journal article" date="2021" name="Genome Biol. Evol.">
        <title>A High-Quality Reference Genome for a Parasitic Bivalve with Doubly Uniparental Inheritance (Bivalvia: Unionida).</title>
        <authorList>
            <person name="Smith C.H."/>
        </authorList>
    </citation>
    <scope>NUCLEOTIDE SEQUENCE</scope>
    <source>
        <strain evidence="1">CHS0354</strain>
    </source>
</reference>
<accession>A0AAE0SKH8</accession>
<reference evidence="1" key="2">
    <citation type="journal article" date="2021" name="Genome Biol. Evol.">
        <title>Developing a high-quality reference genome for a parasitic bivalve with doubly uniparental inheritance (Bivalvia: Unionida).</title>
        <authorList>
            <person name="Smith C.H."/>
        </authorList>
    </citation>
    <scope>NUCLEOTIDE SEQUENCE</scope>
    <source>
        <strain evidence="1">CHS0354</strain>
        <tissue evidence="1">Mantle</tissue>
    </source>
</reference>
<evidence type="ECO:0000313" key="2">
    <source>
        <dbReference type="Proteomes" id="UP001195483"/>
    </source>
</evidence>
<name>A0AAE0SKH8_9BIVA</name>
<dbReference type="Proteomes" id="UP001195483">
    <property type="component" value="Unassembled WGS sequence"/>
</dbReference>
<comment type="caution">
    <text evidence="1">The sequence shown here is derived from an EMBL/GenBank/DDBJ whole genome shotgun (WGS) entry which is preliminary data.</text>
</comment>
<dbReference type="EMBL" id="JAEAOA010001146">
    <property type="protein sequence ID" value="KAK3593532.1"/>
    <property type="molecule type" value="Genomic_DNA"/>
</dbReference>
<sequence length="103" mass="11419">MLDSFAVVSDSTFLGATTLESNTISLMTKTTTTSNMEITNSSTELLNTISSSANGSRQRSNRKCTCRCDEFQSYNAQLERNKMIPAEIRKNIIEEQIKQAISA</sequence>
<keyword evidence="2" id="KW-1185">Reference proteome</keyword>